<evidence type="ECO:0000256" key="5">
    <source>
        <dbReference type="ARBA" id="ARBA00022801"/>
    </source>
</evidence>
<accession>A0ABR1EJI2</accession>
<name>A0ABR1EJI2_NECAM</name>
<evidence type="ECO:0000256" key="1">
    <source>
        <dbReference type="ARBA" id="ARBA00022679"/>
    </source>
</evidence>
<proteinExistence type="predicted"/>
<evidence type="ECO:0000256" key="4">
    <source>
        <dbReference type="ARBA" id="ARBA00022759"/>
    </source>
</evidence>
<dbReference type="SUPFAM" id="SSF56672">
    <property type="entry name" value="DNA/RNA polymerases"/>
    <property type="match status" value="1"/>
</dbReference>
<dbReference type="Pfam" id="PF17917">
    <property type="entry name" value="RT_RNaseH"/>
    <property type="match status" value="1"/>
</dbReference>
<keyword evidence="9" id="KW-1185">Reference proteome</keyword>
<dbReference type="InterPro" id="IPR041373">
    <property type="entry name" value="RT_RNaseH"/>
</dbReference>
<dbReference type="PANTHER" id="PTHR37984:SF5">
    <property type="entry name" value="PROTEIN NYNRIN-LIKE"/>
    <property type="match status" value="1"/>
</dbReference>
<comment type="caution">
    <text evidence="8">The sequence shown here is derived from an EMBL/GenBank/DDBJ whole genome shotgun (WGS) entry which is preliminary data.</text>
</comment>
<dbReference type="InterPro" id="IPR050951">
    <property type="entry name" value="Retrovirus_Pol_polyprotein"/>
</dbReference>
<evidence type="ECO:0000313" key="9">
    <source>
        <dbReference type="Proteomes" id="UP001303046"/>
    </source>
</evidence>
<keyword evidence="6" id="KW-0695">RNA-directed DNA polymerase</keyword>
<feature type="domain" description="Reverse transcriptase RNase H-like" evidence="7">
    <location>
        <begin position="6"/>
        <end position="79"/>
    </location>
</feature>
<keyword evidence="5" id="KW-0378">Hydrolase</keyword>
<protein>
    <recommendedName>
        <fullName evidence="7">Reverse transcriptase RNase H-like domain-containing protein</fullName>
    </recommendedName>
</protein>
<evidence type="ECO:0000313" key="8">
    <source>
        <dbReference type="EMBL" id="KAK6762847.1"/>
    </source>
</evidence>
<organism evidence="8 9">
    <name type="scientific">Necator americanus</name>
    <name type="common">Human hookworm</name>
    <dbReference type="NCBI Taxonomy" id="51031"/>
    <lineage>
        <taxon>Eukaryota</taxon>
        <taxon>Metazoa</taxon>
        <taxon>Ecdysozoa</taxon>
        <taxon>Nematoda</taxon>
        <taxon>Chromadorea</taxon>
        <taxon>Rhabditida</taxon>
        <taxon>Rhabditina</taxon>
        <taxon>Rhabditomorpha</taxon>
        <taxon>Strongyloidea</taxon>
        <taxon>Ancylostomatidae</taxon>
        <taxon>Bunostominae</taxon>
        <taxon>Necator</taxon>
    </lineage>
</organism>
<evidence type="ECO:0000256" key="2">
    <source>
        <dbReference type="ARBA" id="ARBA00022695"/>
    </source>
</evidence>
<reference evidence="8 9" key="1">
    <citation type="submission" date="2023-08" db="EMBL/GenBank/DDBJ databases">
        <title>A Necator americanus chromosomal reference genome.</title>
        <authorList>
            <person name="Ilik V."/>
            <person name="Petrzelkova K.J."/>
            <person name="Pardy F."/>
            <person name="Fuh T."/>
            <person name="Niatou-Singa F.S."/>
            <person name="Gouil Q."/>
            <person name="Baker L."/>
            <person name="Ritchie M.E."/>
            <person name="Jex A.R."/>
            <person name="Gazzola D."/>
            <person name="Li H."/>
            <person name="Toshio Fujiwara R."/>
            <person name="Zhan B."/>
            <person name="Aroian R.V."/>
            <person name="Pafco B."/>
            <person name="Schwarz E.M."/>
        </authorList>
    </citation>
    <scope>NUCLEOTIDE SEQUENCE [LARGE SCALE GENOMIC DNA]</scope>
    <source>
        <strain evidence="8 9">Aroian</strain>
        <tissue evidence="8">Whole animal</tissue>
    </source>
</reference>
<gene>
    <name evidence="8" type="primary">Necator_chrX.g23687</name>
    <name evidence="8" type="ORF">RB195_023523</name>
</gene>
<evidence type="ECO:0000256" key="3">
    <source>
        <dbReference type="ARBA" id="ARBA00022722"/>
    </source>
</evidence>
<evidence type="ECO:0000256" key="6">
    <source>
        <dbReference type="ARBA" id="ARBA00022918"/>
    </source>
</evidence>
<keyword evidence="2" id="KW-0548">Nucleotidyltransferase</keyword>
<dbReference type="EMBL" id="JAVFWL010000006">
    <property type="protein sequence ID" value="KAK6762847.1"/>
    <property type="molecule type" value="Genomic_DNA"/>
</dbReference>
<dbReference type="InterPro" id="IPR043502">
    <property type="entry name" value="DNA/RNA_pol_sf"/>
</dbReference>
<keyword evidence="1" id="KW-0808">Transferase</keyword>
<dbReference type="PANTHER" id="PTHR37984">
    <property type="entry name" value="PROTEIN CBG26694"/>
    <property type="match status" value="1"/>
</dbReference>
<keyword evidence="3" id="KW-0540">Nuclease</keyword>
<sequence length="102" mass="11985">MREGHLSRCLTQPQKNYSQIEKEAVAPIFAVQKFHRFIHERFKLRTDHKPLLAIFGSKKGVSVYSVNRLQRWGTMLLNYSFTVEYINTKDFGQEHSLSRLVS</sequence>
<keyword evidence="4" id="KW-0255">Endonuclease</keyword>
<evidence type="ECO:0000259" key="7">
    <source>
        <dbReference type="Pfam" id="PF17917"/>
    </source>
</evidence>
<dbReference type="Proteomes" id="UP001303046">
    <property type="component" value="Unassembled WGS sequence"/>
</dbReference>